<dbReference type="EMBL" id="CP014782">
    <property type="protein sequence ID" value="AQS38168.1"/>
    <property type="molecule type" value="Genomic_DNA"/>
</dbReference>
<proteinExistence type="predicted"/>
<gene>
    <name evidence="2" type="ORF">Sps_03021</name>
</gene>
<dbReference type="RefSeq" id="WP_077753248.1">
    <property type="nucleotide sequence ID" value="NZ_CP014782.1"/>
</dbReference>
<evidence type="ECO:0000313" key="2">
    <source>
        <dbReference type="EMBL" id="AQS38168.1"/>
    </source>
</evidence>
<feature type="transmembrane region" description="Helical" evidence="1">
    <location>
        <begin position="33"/>
        <end position="51"/>
    </location>
</feature>
<evidence type="ECO:0000313" key="3">
    <source>
        <dbReference type="Proteomes" id="UP000189545"/>
    </source>
</evidence>
<dbReference type="AlphaFoldDB" id="A0A1S6HRP5"/>
<dbReference type="OrthoDB" id="9973883at2"/>
<feature type="transmembrane region" description="Helical" evidence="1">
    <location>
        <begin position="91"/>
        <end position="107"/>
    </location>
</feature>
<evidence type="ECO:0000256" key="1">
    <source>
        <dbReference type="SAM" id="Phobius"/>
    </source>
</evidence>
<feature type="transmembrane region" description="Helical" evidence="1">
    <location>
        <begin position="9"/>
        <end position="27"/>
    </location>
</feature>
<keyword evidence="3" id="KW-1185">Reference proteome</keyword>
<dbReference type="STRING" id="225848.Sps_03021"/>
<protein>
    <submittedName>
        <fullName evidence="2">Uncharacterized protein</fullName>
    </submittedName>
</protein>
<accession>A0A1S6HRP5</accession>
<keyword evidence="1" id="KW-0812">Transmembrane</keyword>
<dbReference type="Proteomes" id="UP000189545">
    <property type="component" value="Chromosome"/>
</dbReference>
<keyword evidence="1" id="KW-0472">Membrane</keyword>
<sequence>MNELEHRTLYGEMGMLGIAVSALPFFFIALTTLLWWFGIIGLIVCFFSLPFKQIVSILKLSKLFCLISSFMLVLAIYAVYSFIAWRGVSGYLLYFATSFIWSALYYFNRVER</sequence>
<dbReference type="KEGG" id="spsw:Sps_03021"/>
<keyword evidence="1" id="KW-1133">Transmembrane helix</keyword>
<reference evidence="2 3" key="1">
    <citation type="submission" date="2016-03" db="EMBL/GenBank/DDBJ databases">
        <title>Complete genome sequence of Shewanella psychrophila WP2, a deep sea bacterium isolated from west Pacific sediment.</title>
        <authorList>
            <person name="Xu G."/>
            <person name="Jian H."/>
        </authorList>
    </citation>
    <scope>NUCLEOTIDE SEQUENCE [LARGE SCALE GENOMIC DNA]</scope>
    <source>
        <strain evidence="2 3">WP2</strain>
    </source>
</reference>
<organism evidence="2 3">
    <name type="scientific">Shewanella psychrophila</name>
    <dbReference type="NCBI Taxonomy" id="225848"/>
    <lineage>
        <taxon>Bacteria</taxon>
        <taxon>Pseudomonadati</taxon>
        <taxon>Pseudomonadota</taxon>
        <taxon>Gammaproteobacteria</taxon>
        <taxon>Alteromonadales</taxon>
        <taxon>Shewanellaceae</taxon>
        <taxon>Shewanella</taxon>
    </lineage>
</organism>
<feature type="transmembrane region" description="Helical" evidence="1">
    <location>
        <begin position="63"/>
        <end position="85"/>
    </location>
</feature>
<name>A0A1S6HRP5_9GAMM</name>